<protein>
    <submittedName>
        <fullName evidence="1">Uncharacterized protein</fullName>
    </submittedName>
</protein>
<proteinExistence type="predicted"/>
<reference evidence="1 2" key="1">
    <citation type="submission" date="2024-04" db="EMBL/GenBank/DDBJ databases">
        <authorList>
            <person name="Fracassetti M."/>
        </authorList>
    </citation>
    <scope>NUCLEOTIDE SEQUENCE [LARGE SCALE GENOMIC DNA]</scope>
</reference>
<organism evidence="1 2">
    <name type="scientific">Linum trigynum</name>
    <dbReference type="NCBI Taxonomy" id="586398"/>
    <lineage>
        <taxon>Eukaryota</taxon>
        <taxon>Viridiplantae</taxon>
        <taxon>Streptophyta</taxon>
        <taxon>Embryophyta</taxon>
        <taxon>Tracheophyta</taxon>
        <taxon>Spermatophyta</taxon>
        <taxon>Magnoliopsida</taxon>
        <taxon>eudicotyledons</taxon>
        <taxon>Gunneridae</taxon>
        <taxon>Pentapetalae</taxon>
        <taxon>rosids</taxon>
        <taxon>fabids</taxon>
        <taxon>Malpighiales</taxon>
        <taxon>Linaceae</taxon>
        <taxon>Linum</taxon>
    </lineage>
</organism>
<dbReference type="AlphaFoldDB" id="A0AAV2DLB0"/>
<dbReference type="EMBL" id="OZ034816">
    <property type="protein sequence ID" value="CAL1373771.1"/>
    <property type="molecule type" value="Genomic_DNA"/>
</dbReference>
<gene>
    <name evidence="1" type="ORF">LTRI10_LOCUS15685</name>
</gene>
<evidence type="ECO:0000313" key="2">
    <source>
        <dbReference type="Proteomes" id="UP001497516"/>
    </source>
</evidence>
<accession>A0AAV2DLB0</accession>
<dbReference type="Proteomes" id="UP001497516">
    <property type="component" value="Chromosome 3"/>
</dbReference>
<sequence>MVDPARLVSINEIVSEAASFHGHQWNVCKGCFPGEALQGFRKMLMKKVSLFSCSSFVHQTVLLRSLEVANQHKREDKDQNVVPIPLWHLIRM</sequence>
<name>A0AAV2DLB0_9ROSI</name>
<evidence type="ECO:0000313" key="1">
    <source>
        <dbReference type="EMBL" id="CAL1373771.1"/>
    </source>
</evidence>
<keyword evidence="2" id="KW-1185">Reference proteome</keyword>